<dbReference type="EMBL" id="WNVG01000343">
    <property type="protein sequence ID" value="MDZ5034223.1"/>
    <property type="molecule type" value="Genomic_DNA"/>
</dbReference>
<feature type="compositionally biased region" description="Polar residues" evidence="2">
    <location>
        <begin position="205"/>
        <end position="216"/>
    </location>
</feature>
<dbReference type="CDD" id="cd04084">
    <property type="entry name" value="CBM6_xylanase-like"/>
    <property type="match status" value="1"/>
</dbReference>
<name>A0AAW9J612_CLOPF</name>
<reference evidence="5" key="1">
    <citation type="submission" date="2019-11" db="EMBL/GenBank/DDBJ databases">
        <title>Characterization of Clostridium perfringens isolates from swine manure treated agricultural soils.</title>
        <authorList>
            <person name="Wushke S.T."/>
        </authorList>
    </citation>
    <scope>NUCLEOTIDE SEQUENCE</scope>
    <source>
        <strain evidence="5">X15</strain>
    </source>
</reference>
<accession>A0AAW9J612</accession>
<dbReference type="InterPro" id="IPR008979">
    <property type="entry name" value="Galactose-bd-like_sf"/>
</dbReference>
<dbReference type="Proteomes" id="UP001289066">
    <property type="component" value="Unassembled WGS sequence"/>
</dbReference>
<sequence length="234" mass="25292">ANADNLPKNGEAYDLALGNLREGNWVSYNRVDFKDGADWFNFRISGTADGGQIEVRLNDAQGDVLATIDVPNTEDRETFQNVVVPLETSPTGVKKICLVYREGAPASCRINWFMAGTGEQPQVPEAPENLQAEAIGNTQIEFSWDEVPGAASYDLKIGEEIVTNVTGPYVKTGIPEGALYKVYVRAKNEGGYSAWSQGVEVSTPVNPKRIPQSSISIPKFSSEEAGGEGPKSGY</sequence>
<evidence type="ECO:0000259" key="3">
    <source>
        <dbReference type="PROSITE" id="PS50853"/>
    </source>
</evidence>
<dbReference type="InterPro" id="IPR003961">
    <property type="entry name" value="FN3_dom"/>
</dbReference>
<evidence type="ECO:0000259" key="4">
    <source>
        <dbReference type="PROSITE" id="PS51175"/>
    </source>
</evidence>
<dbReference type="AlphaFoldDB" id="A0AAW9J612"/>
<feature type="domain" description="CBM6" evidence="4">
    <location>
        <begin position="1"/>
        <end position="116"/>
    </location>
</feature>
<evidence type="ECO:0000256" key="2">
    <source>
        <dbReference type="SAM" id="MobiDB-lite"/>
    </source>
</evidence>
<dbReference type="InterPro" id="IPR005084">
    <property type="entry name" value="CBM6"/>
</dbReference>
<dbReference type="Pfam" id="PF00041">
    <property type="entry name" value="fn3"/>
    <property type="match status" value="1"/>
</dbReference>
<organism evidence="5 6">
    <name type="scientific">Clostridium perfringens</name>
    <dbReference type="NCBI Taxonomy" id="1502"/>
    <lineage>
        <taxon>Bacteria</taxon>
        <taxon>Bacillati</taxon>
        <taxon>Bacillota</taxon>
        <taxon>Clostridia</taxon>
        <taxon>Eubacteriales</taxon>
        <taxon>Clostridiaceae</taxon>
        <taxon>Clostridium</taxon>
    </lineage>
</organism>
<protein>
    <submittedName>
        <fullName evidence="5">Carbohydrate-binding protein</fullName>
    </submittedName>
</protein>
<dbReference type="InterPro" id="IPR006584">
    <property type="entry name" value="Cellulose-bd_IV"/>
</dbReference>
<evidence type="ECO:0000313" key="6">
    <source>
        <dbReference type="Proteomes" id="UP001289066"/>
    </source>
</evidence>
<dbReference type="RefSeq" id="WP_322412728.1">
    <property type="nucleotide sequence ID" value="NZ_WNVG01000343.1"/>
</dbReference>
<dbReference type="PROSITE" id="PS50853">
    <property type="entry name" value="FN3"/>
    <property type="match status" value="1"/>
</dbReference>
<dbReference type="Gene3D" id="2.60.40.10">
    <property type="entry name" value="Immunoglobulins"/>
    <property type="match status" value="1"/>
</dbReference>
<comment type="caution">
    <text evidence="5">The sequence shown here is derived from an EMBL/GenBank/DDBJ whole genome shotgun (WGS) entry which is preliminary data.</text>
</comment>
<gene>
    <name evidence="5" type="ORF">GNF81_16060</name>
</gene>
<keyword evidence="1" id="KW-0732">Signal</keyword>
<evidence type="ECO:0000313" key="5">
    <source>
        <dbReference type="EMBL" id="MDZ5034223.1"/>
    </source>
</evidence>
<proteinExistence type="predicted"/>
<feature type="non-terminal residue" evidence="5">
    <location>
        <position position="234"/>
    </location>
</feature>
<feature type="domain" description="Fibronectin type-III" evidence="3">
    <location>
        <begin position="126"/>
        <end position="206"/>
    </location>
</feature>
<dbReference type="InterPro" id="IPR036116">
    <property type="entry name" value="FN3_sf"/>
</dbReference>
<dbReference type="Pfam" id="PF03422">
    <property type="entry name" value="CBM_6"/>
    <property type="match status" value="1"/>
</dbReference>
<dbReference type="GO" id="GO:0030246">
    <property type="term" value="F:carbohydrate binding"/>
    <property type="evidence" value="ECO:0007669"/>
    <property type="project" value="InterPro"/>
</dbReference>
<dbReference type="SUPFAM" id="SSF49785">
    <property type="entry name" value="Galactose-binding domain-like"/>
    <property type="match status" value="1"/>
</dbReference>
<dbReference type="SMART" id="SM00060">
    <property type="entry name" value="FN3"/>
    <property type="match status" value="1"/>
</dbReference>
<feature type="non-terminal residue" evidence="5">
    <location>
        <position position="1"/>
    </location>
</feature>
<feature type="region of interest" description="Disordered" evidence="2">
    <location>
        <begin position="205"/>
        <end position="234"/>
    </location>
</feature>
<dbReference type="SMART" id="SM00606">
    <property type="entry name" value="CBD_IV"/>
    <property type="match status" value="1"/>
</dbReference>
<dbReference type="InterPro" id="IPR013783">
    <property type="entry name" value="Ig-like_fold"/>
</dbReference>
<dbReference type="SUPFAM" id="SSF49265">
    <property type="entry name" value="Fibronectin type III"/>
    <property type="match status" value="1"/>
</dbReference>
<dbReference type="CDD" id="cd00063">
    <property type="entry name" value="FN3"/>
    <property type="match status" value="1"/>
</dbReference>
<evidence type="ECO:0000256" key="1">
    <source>
        <dbReference type="ARBA" id="ARBA00022729"/>
    </source>
</evidence>
<dbReference type="PROSITE" id="PS51175">
    <property type="entry name" value="CBM6"/>
    <property type="match status" value="1"/>
</dbReference>
<dbReference type="Gene3D" id="2.60.120.260">
    <property type="entry name" value="Galactose-binding domain-like"/>
    <property type="match status" value="1"/>
</dbReference>